<keyword evidence="2 7" id="KW-0378">Hydrolase</keyword>
<comment type="caution">
    <text evidence="11">The sequence shown here is derived from an EMBL/GenBank/DDBJ whole genome shotgun (WGS) entry which is preliminary data.</text>
</comment>
<feature type="compositionally biased region" description="Basic and acidic residues" evidence="8">
    <location>
        <begin position="12"/>
        <end position="22"/>
    </location>
</feature>
<feature type="region of interest" description="Disordered" evidence="8">
    <location>
        <begin position="1"/>
        <end position="35"/>
    </location>
</feature>
<name>A0A418AVG6_9STRA</name>
<dbReference type="InterPro" id="IPR017853">
    <property type="entry name" value="GH"/>
</dbReference>
<dbReference type="GO" id="GO:0004553">
    <property type="term" value="F:hydrolase activity, hydrolyzing O-glycosyl compounds"/>
    <property type="evidence" value="ECO:0007669"/>
    <property type="project" value="InterPro"/>
</dbReference>
<dbReference type="EMBL" id="QUSY01000436">
    <property type="protein sequence ID" value="RHY29477.1"/>
    <property type="molecule type" value="Genomic_DNA"/>
</dbReference>
<comment type="similarity">
    <text evidence="1 7">Belongs to the glycosyl hydrolase 5 (cellulase A) family.</text>
</comment>
<reference evidence="11 12" key="1">
    <citation type="submission" date="2018-08" db="EMBL/GenBank/DDBJ databases">
        <title>Aphanomyces genome sequencing and annotation.</title>
        <authorList>
            <person name="Minardi D."/>
            <person name="Oidtmann B."/>
            <person name="Van Der Giezen M."/>
            <person name="Studholme D.J."/>
        </authorList>
    </citation>
    <scope>NUCLEOTIDE SEQUENCE [LARGE SCALE GENOMIC DNA]</scope>
    <source>
        <strain evidence="11 12">NJM0002</strain>
    </source>
</reference>
<feature type="compositionally biased region" description="Acidic residues" evidence="8">
    <location>
        <begin position="107"/>
        <end position="118"/>
    </location>
</feature>
<dbReference type="PANTHER" id="PTHR35923:SF2">
    <property type="entry name" value="ENDOGLUCANASE"/>
    <property type="match status" value="1"/>
</dbReference>
<keyword evidence="9" id="KW-1133">Transmembrane helix</keyword>
<dbReference type="SUPFAM" id="SSF51445">
    <property type="entry name" value="(Trans)glycosidases"/>
    <property type="match status" value="1"/>
</dbReference>
<evidence type="ECO:0000256" key="6">
    <source>
        <dbReference type="ARBA" id="ARBA00023326"/>
    </source>
</evidence>
<sequence>RTAGSAATVLPVDRRDDDKESAAESGSEQPVTRSLPTIPCLKQEAASQYKGRYLIWPGMFLLGAIAIAGVVLMVIYSWKAHHAMNSRRSEYNARMAKRFAIGADIDDGSFDGSGGDDGESPRNPSTYGNRGIPHIHAVRARHCAHVHPPVSTGCALPNYVSTKGQIFALGPKGESVPIGIKGINWFGMETGLAIPFGLWANDDNGTTYEVARFLAKNRFNSVRLPLCVSHLLTNRRPQQNVINIVQNKAINATTYMSTLSSIVQTLAFRNISVLLDMHSLSSTDSGGLPWTNAAGESAFMDAVDVLTTQLCNAKHWNIVGLDLKNEPHLATWGDGGAADFRLMAQRIGNRMLTKCPSWLAFVEGINTPHTITIDGETFSFTDWWGGGLEGASANPVELGLDNKIVYAPHYYNPAVYPQLYYLKSGTRAGDTIIDFQELDDGTLAKRVQVTSEYMFGHLRQSQDGAIVLGEFGGLYTQDAHPMRTTQRATEALIEIMKEPGYAGGYLWALNPESAYQFNPSNKRVTATEGLLDVTWLNVNEPFLKAMAAMDSLPNLRSFPCFPTT</sequence>
<evidence type="ECO:0000256" key="7">
    <source>
        <dbReference type="RuleBase" id="RU361153"/>
    </source>
</evidence>
<keyword evidence="4" id="KW-0119">Carbohydrate metabolism</keyword>
<dbReference type="Pfam" id="PF00150">
    <property type="entry name" value="Cellulase"/>
    <property type="match status" value="1"/>
</dbReference>
<keyword evidence="3" id="KW-0136">Cellulose degradation</keyword>
<dbReference type="InterPro" id="IPR001547">
    <property type="entry name" value="Glyco_hydro_5"/>
</dbReference>
<evidence type="ECO:0000256" key="1">
    <source>
        <dbReference type="ARBA" id="ARBA00005641"/>
    </source>
</evidence>
<keyword evidence="9" id="KW-0812">Transmembrane</keyword>
<protein>
    <recommendedName>
        <fullName evidence="10">Glycoside hydrolase family 5 domain-containing protein</fullName>
    </recommendedName>
</protein>
<evidence type="ECO:0000256" key="4">
    <source>
        <dbReference type="ARBA" id="ARBA00023277"/>
    </source>
</evidence>
<dbReference type="Proteomes" id="UP000285060">
    <property type="component" value="Unassembled WGS sequence"/>
</dbReference>
<evidence type="ECO:0000256" key="5">
    <source>
        <dbReference type="ARBA" id="ARBA00023295"/>
    </source>
</evidence>
<feature type="domain" description="Glycoside hydrolase family 5" evidence="10">
    <location>
        <begin position="181"/>
        <end position="512"/>
    </location>
</feature>
<keyword evidence="9" id="KW-0472">Membrane</keyword>
<dbReference type="VEuPathDB" id="FungiDB:H310_04990"/>
<feature type="region of interest" description="Disordered" evidence="8">
    <location>
        <begin position="107"/>
        <end position="129"/>
    </location>
</feature>
<feature type="transmembrane region" description="Helical" evidence="9">
    <location>
        <begin position="54"/>
        <end position="78"/>
    </location>
</feature>
<keyword evidence="12" id="KW-1185">Reference proteome</keyword>
<keyword evidence="6" id="KW-0624">Polysaccharide degradation</keyword>
<evidence type="ECO:0000259" key="10">
    <source>
        <dbReference type="Pfam" id="PF00150"/>
    </source>
</evidence>
<feature type="compositionally biased region" description="Polar residues" evidence="8">
    <location>
        <begin position="24"/>
        <end position="35"/>
    </location>
</feature>
<keyword evidence="5 7" id="KW-0326">Glycosidase</keyword>
<organism evidence="11 12">
    <name type="scientific">Aphanomyces invadans</name>
    <dbReference type="NCBI Taxonomy" id="157072"/>
    <lineage>
        <taxon>Eukaryota</taxon>
        <taxon>Sar</taxon>
        <taxon>Stramenopiles</taxon>
        <taxon>Oomycota</taxon>
        <taxon>Saprolegniomycetes</taxon>
        <taxon>Saprolegniales</taxon>
        <taxon>Verrucalvaceae</taxon>
        <taxon>Aphanomyces</taxon>
    </lineage>
</organism>
<evidence type="ECO:0000256" key="3">
    <source>
        <dbReference type="ARBA" id="ARBA00023001"/>
    </source>
</evidence>
<evidence type="ECO:0000256" key="8">
    <source>
        <dbReference type="SAM" id="MobiDB-lite"/>
    </source>
</evidence>
<evidence type="ECO:0000256" key="9">
    <source>
        <dbReference type="SAM" id="Phobius"/>
    </source>
</evidence>
<accession>A0A418AVG6</accession>
<proteinExistence type="inferred from homology"/>
<dbReference type="GO" id="GO:0030245">
    <property type="term" value="P:cellulose catabolic process"/>
    <property type="evidence" value="ECO:0007669"/>
    <property type="project" value="UniProtKB-KW"/>
</dbReference>
<dbReference type="PANTHER" id="PTHR35923">
    <property type="entry name" value="MAJOR EXTRACELLULAR ENDOGLUCANASE"/>
    <property type="match status" value="1"/>
</dbReference>
<evidence type="ECO:0000256" key="2">
    <source>
        <dbReference type="ARBA" id="ARBA00022801"/>
    </source>
</evidence>
<feature type="non-terminal residue" evidence="11">
    <location>
        <position position="1"/>
    </location>
</feature>
<evidence type="ECO:0000313" key="12">
    <source>
        <dbReference type="Proteomes" id="UP000285060"/>
    </source>
</evidence>
<dbReference type="Gene3D" id="3.20.20.80">
    <property type="entry name" value="Glycosidases"/>
    <property type="match status" value="1"/>
</dbReference>
<evidence type="ECO:0000313" key="11">
    <source>
        <dbReference type="EMBL" id="RHY29477.1"/>
    </source>
</evidence>
<gene>
    <name evidence="11" type="ORF">DYB32_005099</name>
</gene>
<dbReference type="AlphaFoldDB" id="A0A418AVG6"/>